<feature type="transmembrane region" description="Helical" evidence="1">
    <location>
        <begin position="320"/>
        <end position="337"/>
    </location>
</feature>
<feature type="transmembrane region" description="Helical" evidence="1">
    <location>
        <begin position="191"/>
        <end position="213"/>
    </location>
</feature>
<feature type="transmembrane region" description="Helical" evidence="1">
    <location>
        <begin position="642"/>
        <end position="664"/>
    </location>
</feature>
<dbReference type="AlphaFoldDB" id="A0A3B1CPR3"/>
<evidence type="ECO:0000313" key="3">
    <source>
        <dbReference type="EMBL" id="VAX20925.1"/>
    </source>
</evidence>
<dbReference type="PANTHER" id="PTHR43849:SF2">
    <property type="entry name" value="BLL3936 PROTEIN"/>
    <property type="match status" value="1"/>
</dbReference>
<keyword evidence="1" id="KW-1133">Transmembrane helix</keyword>
<organism evidence="3">
    <name type="scientific">hydrothermal vent metagenome</name>
    <dbReference type="NCBI Taxonomy" id="652676"/>
    <lineage>
        <taxon>unclassified sequences</taxon>
        <taxon>metagenomes</taxon>
        <taxon>ecological metagenomes</taxon>
    </lineage>
</organism>
<keyword evidence="1" id="KW-0812">Transmembrane</keyword>
<dbReference type="InterPro" id="IPR010656">
    <property type="entry name" value="DctM"/>
</dbReference>
<feature type="transmembrane region" description="Helical" evidence="1">
    <location>
        <begin position="435"/>
        <end position="455"/>
    </location>
</feature>
<evidence type="ECO:0000259" key="2">
    <source>
        <dbReference type="Pfam" id="PF06808"/>
    </source>
</evidence>
<sequence>MTKEDFTIARETSGMAEQVIETETGARHPHGSALVFITAVCLSWSLFQLSVASFITLDAWRARVIHLAFAIVLAFLVFPARKHSKAKDYIPWHDWALAAISALCVLYIIFDFNGLNQRPGIPLPRDIAFGLLGMALVLEACRRCLGWALTGVACAFIIYSLLGPHLPDIIAHRGYSIRRIVDHQFLTTEGIFGVPLGVSAAFVFLFVLFGSMLDKAGAGQYFIEVSYSLLGRFRGGPAKAAILSSGLTGMVNGSSVANVVTTGTFTIPLMKKVGYPPEKAAAIEVAASTDGQLMPPIMGAAAFIIAEFLGITYFEVVRAAIIPALASYLTLFYISHLEALKLGLKGAAKEDVPKFFPTLLRGAHYLVPVAALIISLLILKQSPIASAFNAILILMGIMALQSPLKALAGGRQVLPALLEAFTGIYDGLINGSRNMVTIGIATATAGIIVGTVTLTGLGLRVVEIVEILSMGSLPLMLLITAFACLLLGMGLPTTATYIVMATLTAPIIVTLGANSGVVIPLIAVHLFVFYFGILADDTPPVGLCAYAASGIAGSDPVRTGIQSFTYDIRVALLPFMFIYNNEILLIGVTSYTHGIFIMVMTALGMYAFASATQGYAVLALSYAERIILLLVTWLLINPYFFNGFISLPSAYFYCLAGLAIYGAIVGRQLITLRKAPA</sequence>
<feature type="transmembrane region" description="Helical" evidence="1">
    <location>
        <begin position="145"/>
        <end position="162"/>
    </location>
</feature>
<name>A0A3B1CPR3_9ZZZZ</name>
<feature type="transmembrane region" description="Helical" evidence="1">
    <location>
        <begin position="63"/>
        <end position="80"/>
    </location>
</feature>
<protein>
    <submittedName>
        <fullName evidence="3">TRAP-type uncharacterized transport system, fused permease component</fullName>
    </submittedName>
</protein>
<gene>
    <name evidence="3" type="ORF">MNBD_NITROSPINAE03-473</name>
</gene>
<feature type="transmembrane region" description="Helical" evidence="1">
    <location>
        <begin position="583"/>
        <end position="608"/>
    </location>
</feature>
<accession>A0A3B1CPR3</accession>
<proteinExistence type="predicted"/>
<feature type="transmembrane region" description="Helical" evidence="1">
    <location>
        <begin position="511"/>
        <end position="533"/>
    </location>
</feature>
<reference evidence="3" key="1">
    <citation type="submission" date="2018-06" db="EMBL/GenBank/DDBJ databases">
        <authorList>
            <person name="Zhirakovskaya E."/>
        </authorList>
    </citation>
    <scope>NUCLEOTIDE SEQUENCE</scope>
</reference>
<feature type="transmembrane region" description="Helical" evidence="1">
    <location>
        <begin position="475"/>
        <end position="499"/>
    </location>
</feature>
<keyword evidence="1" id="KW-0472">Membrane</keyword>
<feature type="transmembrane region" description="Helical" evidence="1">
    <location>
        <begin position="33"/>
        <end position="57"/>
    </location>
</feature>
<feature type="domain" description="TRAP C4-dicarboxylate transport system permease DctM subunit" evidence="2">
    <location>
        <begin position="132"/>
        <end position="588"/>
    </location>
</feature>
<feature type="transmembrane region" description="Helical" evidence="1">
    <location>
        <begin position="358"/>
        <end position="378"/>
    </location>
</feature>
<dbReference type="EMBL" id="UOGB01000190">
    <property type="protein sequence ID" value="VAX20925.1"/>
    <property type="molecule type" value="Genomic_DNA"/>
</dbReference>
<dbReference type="NCBIfam" id="TIGR02123">
    <property type="entry name" value="TRAP_fused"/>
    <property type="match status" value="1"/>
</dbReference>
<evidence type="ECO:0000256" key="1">
    <source>
        <dbReference type="SAM" id="Phobius"/>
    </source>
</evidence>
<dbReference type="PANTHER" id="PTHR43849">
    <property type="entry name" value="BLL3936 PROTEIN"/>
    <property type="match status" value="1"/>
</dbReference>
<dbReference type="InterPro" id="IPR011853">
    <property type="entry name" value="TRAP_DctM-Dct_fused"/>
</dbReference>
<feature type="transmembrane region" description="Helical" evidence="1">
    <location>
        <begin position="92"/>
        <end position="110"/>
    </location>
</feature>
<feature type="transmembrane region" description="Helical" evidence="1">
    <location>
        <begin position="615"/>
        <end position="636"/>
    </location>
</feature>
<dbReference type="Pfam" id="PF06808">
    <property type="entry name" value="DctM"/>
    <property type="match status" value="1"/>
</dbReference>